<proteinExistence type="inferred from homology"/>
<comment type="similarity">
    <text evidence="2 10">Belongs to the class-II aminoacyl-tRNA synthetase family.</text>
</comment>
<dbReference type="KEGG" id="mcn:Mcup_2014"/>
<dbReference type="GO" id="GO:0005737">
    <property type="term" value="C:cytoplasm"/>
    <property type="evidence" value="ECO:0007669"/>
    <property type="project" value="UniProtKB-SubCell"/>
</dbReference>
<dbReference type="Gene3D" id="3.30.930.10">
    <property type="entry name" value="Bira Bifunctional Protein, Domain 2"/>
    <property type="match status" value="1"/>
</dbReference>
<keyword evidence="5 10" id="KW-0547">Nucleotide-binding</keyword>
<dbReference type="InterPro" id="IPR004516">
    <property type="entry name" value="HisRS/HisZ"/>
</dbReference>
<dbReference type="EMBL" id="CP002656">
    <property type="protein sequence ID" value="AEB96116.1"/>
    <property type="molecule type" value="Genomic_DNA"/>
</dbReference>
<organism evidence="13 14">
    <name type="scientific">Metallosphaera cuprina (strain Ar-4)</name>
    <dbReference type="NCBI Taxonomy" id="1006006"/>
    <lineage>
        <taxon>Archaea</taxon>
        <taxon>Thermoproteota</taxon>
        <taxon>Thermoprotei</taxon>
        <taxon>Sulfolobales</taxon>
        <taxon>Sulfolobaceae</taxon>
        <taxon>Metallosphaera</taxon>
    </lineage>
</organism>
<dbReference type="OrthoDB" id="8659at2157"/>
<dbReference type="EC" id="6.1.1.21" evidence="10"/>
<dbReference type="eggNOG" id="arCOG00404">
    <property type="taxonomic scope" value="Archaea"/>
</dbReference>
<dbReference type="STRING" id="1006006.Mcup_2014"/>
<evidence type="ECO:0000256" key="4">
    <source>
        <dbReference type="ARBA" id="ARBA00022598"/>
    </source>
</evidence>
<dbReference type="InterPro" id="IPR006195">
    <property type="entry name" value="aa-tRNA-synth_II"/>
</dbReference>
<keyword evidence="4 10" id="KW-0436">Ligase</keyword>
<feature type="binding site" evidence="11">
    <location>
        <position position="123"/>
    </location>
    <ligand>
        <name>L-histidine</name>
        <dbReference type="ChEBI" id="CHEBI:57595"/>
    </ligand>
</feature>
<comment type="subcellular location">
    <subcellularLocation>
        <location evidence="1 10">Cytoplasm</location>
    </subcellularLocation>
</comment>
<feature type="domain" description="Aminoacyl-transfer RNA synthetases class-II family profile" evidence="12">
    <location>
        <begin position="1"/>
        <end position="334"/>
    </location>
</feature>
<dbReference type="Gene3D" id="3.40.50.800">
    <property type="entry name" value="Anticodon-binding domain"/>
    <property type="match status" value="1"/>
</dbReference>
<dbReference type="PIRSF" id="PIRSF001549">
    <property type="entry name" value="His-tRNA_synth"/>
    <property type="match status" value="1"/>
</dbReference>
<dbReference type="InterPro" id="IPR015807">
    <property type="entry name" value="His-tRNA-ligase"/>
</dbReference>
<dbReference type="InterPro" id="IPR004517">
    <property type="entry name" value="HisZ"/>
</dbReference>
<dbReference type="PATRIC" id="fig|1006006.8.peg.2018"/>
<reference evidence="13 14" key="1">
    <citation type="journal article" date="2011" name="J. Bacteriol.">
        <title>Complete genome sequence of Metallosphaera cuprina, a metal sulfide-oxidizing archaeon from a hot spring.</title>
        <authorList>
            <person name="Liu L.J."/>
            <person name="You X.Y."/>
            <person name="Zheng H."/>
            <person name="Wang S."/>
            <person name="Jiang C.Y."/>
            <person name="Liu S.J."/>
        </authorList>
    </citation>
    <scope>NUCLEOTIDE SEQUENCE [LARGE SCALE GENOMIC DNA]</scope>
    <source>
        <strain evidence="13 14">Ar-4</strain>
    </source>
</reference>
<dbReference type="InterPro" id="IPR045864">
    <property type="entry name" value="aa-tRNA-synth_II/BPL/LPL"/>
</dbReference>
<evidence type="ECO:0000256" key="3">
    <source>
        <dbReference type="ARBA" id="ARBA00022490"/>
    </source>
</evidence>
<dbReference type="Pfam" id="PF03129">
    <property type="entry name" value="HGTP_anticodon"/>
    <property type="match status" value="1"/>
</dbReference>
<feature type="binding site" evidence="11">
    <location>
        <begin position="79"/>
        <end position="81"/>
    </location>
    <ligand>
        <name>L-histidine</name>
        <dbReference type="ChEBI" id="CHEBI:57595"/>
    </ligand>
</feature>
<accession>F4G239</accession>
<dbReference type="InterPro" id="IPR004154">
    <property type="entry name" value="Anticodon-bd"/>
</dbReference>
<evidence type="ECO:0000256" key="10">
    <source>
        <dbReference type="HAMAP-Rule" id="MF_00127"/>
    </source>
</evidence>
<dbReference type="SUPFAM" id="SSF55681">
    <property type="entry name" value="Class II aaRS and biotin synthetases"/>
    <property type="match status" value="1"/>
</dbReference>
<keyword evidence="3 10" id="KW-0963">Cytoplasm</keyword>
<evidence type="ECO:0000313" key="14">
    <source>
        <dbReference type="Proteomes" id="UP000007812"/>
    </source>
</evidence>
<evidence type="ECO:0000256" key="8">
    <source>
        <dbReference type="ARBA" id="ARBA00023146"/>
    </source>
</evidence>
<dbReference type="SUPFAM" id="SSF52954">
    <property type="entry name" value="Class II aaRS ABD-related"/>
    <property type="match status" value="1"/>
</dbReference>
<comment type="catalytic activity">
    <reaction evidence="9 10">
        <text>tRNA(His) + L-histidine + ATP = L-histidyl-tRNA(His) + AMP + diphosphate + H(+)</text>
        <dbReference type="Rhea" id="RHEA:17313"/>
        <dbReference type="Rhea" id="RHEA-COMP:9665"/>
        <dbReference type="Rhea" id="RHEA-COMP:9689"/>
        <dbReference type="ChEBI" id="CHEBI:15378"/>
        <dbReference type="ChEBI" id="CHEBI:30616"/>
        <dbReference type="ChEBI" id="CHEBI:33019"/>
        <dbReference type="ChEBI" id="CHEBI:57595"/>
        <dbReference type="ChEBI" id="CHEBI:78442"/>
        <dbReference type="ChEBI" id="CHEBI:78527"/>
        <dbReference type="ChEBI" id="CHEBI:456215"/>
        <dbReference type="EC" id="6.1.1.21"/>
    </reaction>
</comment>
<dbReference type="HAMAP" id="MF_00127">
    <property type="entry name" value="His_tRNA_synth"/>
    <property type="match status" value="1"/>
</dbReference>
<dbReference type="CDD" id="cd00773">
    <property type="entry name" value="HisRS-like_core"/>
    <property type="match status" value="1"/>
</dbReference>
<evidence type="ECO:0000256" key="7">
    <source>
        <dbReference type="ARBA" id="ARBA00022917"/>
    </source>
</evidence>
<dbReference type="PANTHER" id="PTHR43707">
    <property type="entry name" value="HISTIDYL-TRNA SYNTHETASE"/>
    <property type="match status" value="1"/>
</dbReference>
<feature type="binding site" evidence="11">
    <location>
        <position position="127"/>
    </location>
    <ligand>
        <name>L-histidine</name>
        <dbReference type="ChEBI" id="CHEBI:57595"/>
    </ligand>
</feature>
<dbReference type="GO" id="GO:0005524">
    <property type="term" value="F:ATP binding"/>
    <property type="evidence" value="ECO:0007669"/>
    <property type="project" value="UniProtKB-UniRule"/>
</dbReference>
<evidence type="ECO:0000256" key="6">
    <source>
        <dbReference type="ARBA" id="ARBA00022840"/>
    </source>
</evidence>
<evidence type="ECO:0000256" key="11">
    <source>
        <dbReference type="PIRSR" id="PIRSR001549-1"/>
    </source>
</evidence>
<dbReference type="Proteomes" id="UP000007812">
    <property type="component" value="Chromosome"/>
</dbReference>
<dbReference type="GeneID" id="10494202"/>
<dbReference type="InterPro" id="IPR036621">
    <property type="entry name" value="Anticodon-bd_dom_sf"/>
</dbReference>
<evidence type="ECO:0000313" key="13">
    <source>
        <dbReference type="EMBL" id="AEB96116.1"/>
    </source>
</evidence>
<evidence type="ECO:0000256" key="1">
    <source>
        <dbReference type="ARBA" id="ARBA00004496"/>
    </source>
</evidence>
<dbReference type="HAMAP" id="MF_00125">
    <property type="entry name" value="HisZ"/>
    <property type="match status" value="1"/>
</dbReference>
<evidence type="ECO:0000256" key="5">
    <source>
        <dbReference type="ARBA" id="ARBA00022741"/>
    </source>
</evidence>
<dbReference type="Pfam" id="PF13393">
    <property type="entry name" value="tRNA-synt_His"/>
    <property type="match status" value="1"/>
</dbReference>
<feature type="binding site" evidence="11">
    <location>
        <position position="270"/>
    </location>
    <ligand>
        <name>L-histidine</name>
        <dbReference type="ChEBI" id="CHEBI:57595"/>
    </ligand>
</feature>
<protein>
    <recommendedName>
        <fullName evidence="10">Histidine--tRNA ligase</fullName>
        <ecNumber evidence="10">6.1.1.21</ecNumber>
    </recommendedName>
    <alternativeName>
        <fullName evidence="10">Histidyl-tRNA synthetase</fullName>
        <shortName evidence="10">HisRS</shortName>
    </alternativeName>
</protein>
<keyword evidence="6 10" id="KW-0067">ATP-binding</keyword>
<evidence type="ECO:0000256" key="2">
    <source>
        <dbReference type="ARBA" id="ARBA00008226"/>
    </source>
</evidence>
<dbReference type="GO" id="GO:0000105">
    <property type="term" value="P:L-histidine biosynthetic process"/>
    <property type="evidence" value="ECO:0007669"/>
    <property type="project" value="InterPro"/>
</dbReference>
<dbReference type="InterPro" id="IPR041715">
    <property type="entry name" value="HisRS-like_core"/>
</dbReference>
<keyword evidence="14" id="KW-1185">Reference proteome</keyword>
<dbReference type="GO" id="GO:0004821">
    <property type="term" value="F:histidine-tRNA ligase activity"/>
    <property type="evidence" value="ECO:0007669"/>
    <property type="project" value="UniProtKB-UniRule"/>
</dbReference>
<feature type="binding site" evidence="11">
    <location>
        <begin position="274"/>
        <end position="275"/>
    </location>
    <ligand>
        <name>L-histidine</name>
        <dbReference type="ChEBI" id="CHEBI:57595"/>
    </ligand>
</feature>
<feature type="binding site" evidence="11">
    <location>
        <position position="109"/>
    </location>
    <ligand>
        <name>L-histidine</name>
        <dbReference type="ChEBI" id="CHEBI:57595"/>
    </ligand>
</feature>
<evidence type="ECO:0000259" key="12">
    <source>
        <dbReference type="PROSITE" id="PS50862"/>
    </source>
</evidence>
<keyword evidence="8 10" id="KW-0030">Aminoacyl-tRNA synthetase</keyword>
<dbReference type="GO" id="GO:0006427">
    <property type="term" value="P:histidyl-tRNA aminoacylation"/>
    <property type="evidence" value="ECO:0007669"/>
    <property type="project" value="UniProtKB-UniRule"/>
</dbReference>
<name>F4G239_METCR</name>
<dbReference type="PANTHER" id="PTHR43707:SF1">
    <property type="entry name" value="HISTIDINE--TRNA LIGASE, MITOCHONDRIAL-RELATED"/>
    <property type="match status" value="1"/>
</dbReference>
<dbReference type="HOGENOM" id="CLU_025113_3_1_2"/>
<keyword evidence="7 10" id="KW-0648">Protein biosynthesis</keyword>
<dbReference type="NCBIfam" id="TIGR00442">
    <property type="entry name" value="hisS"/>
    <property type="match status" value="1"/>
</dbReference>
<gene>
    <name evidence="10" type="primary">hisS</name>
    <name evidence="13" type="ordered locus">Mcup_2014</name>
</gene>
<dbReference type="PROSITE" id="PS50862">
    <property type="entry name" value="AA_TRNA_LIGASE_II"/>
    <property type="match status" value="1"/>
</dbReference>
<evidence type="ECO:0000256" key="9">
    <source>
        <dbReference type="ARBA" id="ARBA00047639"/>
    </source>
</evidence>
<dbReference type="RefSeq" id="WP_013738614.1">
    <property type="nucleotide sequence ID" value="NC_015435.1"/>
</dbReference>
<dbReference type="AlphaFoldDB" id="F4G239"/>
<sequence length="431" mass="49461">MVSYEPLRGMQDYYADEAQKIRKVETIFREVVEKAGYSEAITPVVEEFELFSVKGGEELRKTMYVFKDKGDREVALRPEITPSIVRLYLNSLQHFPKPLRIFYVGRVYRYDEPQLGRYREFRQAGVEVLGTESILAELEMFHLLNDFYRKIGLKDNVEFKINNIGIYRKIFDYIKIDDNLQEHVLHLLDKGKINEFYSTLERIPIQNSKIMDLLEILTKNGKSVKIEELIAYIDKIDIPELKIEIEKISLISDVLSSLGINYLIDLSFVRGLAYYTGPIFEVTKKGLPFSIAGGGRYDSLVEIYGGSKTPAIGFAIGIERTVHALENILLRKEPVHLIAVITLDNLAIKKALEIASILRENGYVTTLNNKDLSLSKLISLYADQGYTHVIIIGKKELENEKVTVRNLKTREQRLVNISELIRVLNSDMQAN</sequence>